<protein>
    <submittedName>
        <fullName evidence="2">Uncharacterized protein DUF1036</fullName>
    </submittedName>
</protein>
<keyword evidence="3" id="KW-1185">Reference proteome</keyword>
<gene>
    <name evidence="2" type="ORF">BCM02_10556</name>
</gene>
<evidence type="ECO:0000256" key="1">
    <source>
        <dbReference type="SAM" id="MobiDB-lite"/>
    </source>
</evidence>
<reference evidence="2 3" key="1">
    <citation type="submission" date="2019-07" db="EMBL/GenBank/DDBJ databases">
        <title>Genomic Encyclopedia of Type Strains, Phase III (KMG-III): the genomes of soil and plant-associated and newly described type strains.</title>
        <authorList>
            <person name="Whitman W."/>
        </authorList>
    </citation>
    <scope>NUCLEOTIDE SEQUENCE [LARGE SCALE GENOMIC DNA]</scope>
    <source>
        <strain evidence="2 3">BL24</strain>
    </source>
</reference>
<proteinExistence type="predicted"/>
<feature type="compositionally biased region" description="Basic residues" evidence="1">
    <location>
        <begin position="164"/>
        <end position="175"/>
    </location>
</feature>
<accession>A0A5S5C7Q0</accession>
<evidence type="ECO:0000313" key="2">
    <source>
        <dbReference type="EMBL" id="TYP74512.1"/>
    </source>
</evidence>
<dbReference type="OrthoDB" id="2644121at2"/>
<dbReference type="RefSeq" id="WP_148929773.1">
    <property type="nucleotide sequence ID" value="NZ_VNHS01000005.1"/>
</dbReference>
<dbReference type="Pfam" id="PF06282">
    <property type="entry name" value="DUF1036"/>
    <property type="match status" value="1"/>
</dbReference>
<dbReference type="AlphaFoldDB" id="A0A5S5C7Q0"/>
<organism evidence="2 3">
    <name type="scientific">Paenibacillus methanolicus</name>
    <dbReference type="NCBI Taxonomy" id="582686"/>
    <lineage>
        <taxon>Bacteria</taxon>
        <taxon>Bacillati</taxon>
        <taxon>Bacillota</taxon>
        <taxon>Bacilli</taxon>
        <taxon>Bacillales</taxon>
        <taxon>Paenibacillaceae</taxon>
        <taxon>Paenibacillus</taxon>
    </lineage>
</organism>
<sequence>MGFNFRNNTHLTVYVAAAYYKPSCRTDSGSTIPFPNWYEAVGWYQVNPGQTVEVVRGAVNNQQIYFYAESISRSLVWSGGNTINLPQNAFRLCGGAGYCDAPLCRIVGMRRISVGNYRNYTVNLSTGSSQRKSRFRNVHTELIGKRPNVGRISPPDVSGDRVLRPRAGRKSISKR</sequence>
<dbReference type="InterPro" id="IPR009380">
    <property type="entry name" value="DUF1036"/>
</dbReference>
<feature type="region of interest" description="Disordered" evidence="1">
    <location>
        <begin position="146"/>
        <end position="175"/>
    </location>
</feature>
<evidence type="ECO:0000313" key="3">
    <source>
        <dbReference type="Proteomes" id="UP000323257"/>
    </source>
</evidence>
<name>A0A5S5C7Q0_9BACL</name>
<comment type="caution">
    <text evidence="2">The sequence shown here is derived from an EMBL/GenBank/DDBJ whole genome shotgun (WGS) entry which is preliminary data.</text>
</comment>
<dbReference type="Proteomes" id="UP000323257">
    <property type="component" value="Unassembled WGS sequence"/>
</dbReference>
<dbReference type="EMBL" id="VNHS01000005">
    <property type="protein sequence ID" value="TYP74512.1"/>
    <property type="molecule type" value="Genomic_DNA"/>
</dbReference>